<sequence length="176" mass="20353">MKERGAMKTELRLAKDTDLDTVISIIEDARHFLAISGSDQWQHSPYPARSDLAQDIFLGFGHLFIVDHQIAGYVALISGENPYYDKLSHGKWLESETGEIIEIGRMALLSDYRGRGLSKAFYQSIFTLAFRKNYKDLRLWTHPKNSVQQHLFLREGFKKVGILDFEGERWAYQKLL</sequence>
<feature type="domain" description="N-acetyltransferase" evidence="1">
    <location>
        <begin position="9"/>
        <end position="176"/>
    </location>
</feature>
<organism evidence="2 3">
    <name type="scientific">Pseudolactococcus plantarum</name>
    <dbReference type="NCBI Taxonomy" id="1365"/>
    <lineage>
        <taxon>Bacteria</taxon>
        <taxon>Bacillati</taxon>
        <taxon>Bacillota</taxon>
        <taxon>Bacilli</taxon>
        <taxon>Lactobacillales</taxon>
        <taxon>Streptococcaceae</taxon>
        <taxon>Pseudolactococcus</taxon>
    </lineage>
</organism>
<dbReference type="Gene3D" id="3.40.630.30">
    <property type="match status" value="1"/>
</dbReference>
<dbReference type="AlphaFoldDB" id="A0A2A5S410"/>
<keyword evidence="2" id="KW-0808">Transferase</keyword>
<dbReference type="STRING" id="1348632.GCA_001591745_00181"/>
<keyword evidence="3" id="KW-1185">Reference proteome</keyword>
<dbReference type="InterPro" id="IPR000182">
    <property type="entry name" value="GNAT_dom"/>
</dbReference>
<evidence type="ECO:0000259" key="1">
    <source>
        <dbReference type="PROSITE" id="PS51186"/>
    </source>
</evidence>
<dbReference type="CDD" id="cd04301">
    <property type="entry name" value="NAT_SF"/>
    <property type="match status" value="1"/>
</dbReference>
<dbReference type="SUPFAM" id="SSF55729">
    <property type="entry name" value="Acyl-CoA N-acyltransferases (Nat)"/>
    <property type="match status" value="1"/>
</dbReference>
<reference evidence="2 3" key="1">
    <citation type="submission" date="2014-12" db="EMBL/GenBank/DDBJ databases">
        <title>Draft genome sequences of 10 type strains of Lactococcus.</title>
        <authorList>
            <person name="Sun Z."/>
            <person name="Zhong Z."/>
            <person name="Liu W."/>
            <person name="Zhang W."/>
            <person name="Zhang H."/>
        </authorList>
    </citation>
    <scope>NUCLEOTIDE SEQUENCE [LARGE SCALE GENOMIC DNA]</scope>
    <source>
        <strain evidence="2 3">DSM 20686</strain>
    </source>
</reference>
<dbReference type="Pfam" id="PF00583">
    <property type="entry name" value="Acetyltransf_1"/>
    <property type="match status" value="1"/>
</dbReference>
<accession>A0A2A5S410</accession>
<evidence type="ECO:0000313" key="3">
    <source>
        <dbReference type="Proteomes" id="UP000242246"/>
    </source>
</evidence>
<dbReference type="OrthoDB" id="9796381at2"/>
<name>A0A2A5S410_9LACT</name>
<evidence type="ECO:0000313" key="2">
    <source>
        <dbReference type="EMBL" id="PCS08215.1"/>
    </source>
</evidence>
<dbReference type="EMBL" id="JXJX01000001">
    <property type="protein sequence ID" value="PCS08215.1"/>
    <property type="molecule type" value="Genomic_DNA"/>
</dbReference>
<gene>
    <name evidence="2" type="ORF">RU87_GL000038</name>
</gene>
<dbReference type="InterPro" id="IPR016181">
    <property type="entry name" value="Acyl_CoA_acyltransferase"/>
</dbReference>
<dbReference type="Proteomes" id="UP000242246">
    <property type="component" value="Unassembled WGS sequence"/>
</dbReference>
<protein>
    <submittedName>
        <fullName evidence="2">Acetyltransferase, GNAT family</fullName>
    </submittedName>
</protein>
<dbReference type="GO" id="GO:0016747">
    <property type="term" value="F:acyltransferase activity, transferring groups other than amino-acyl groups"/>
    <property type="evidence" value="ECO:0007669"/>
    <property type="project" value="InterPro"/>
</dbReference>
<dbReference type="PROSITE" id="PS51186">
    <property type="entry name" value="GNAT"/>
    <property type="match status" value="1"/>
</dbReference>
<comment type="caution">
    <text evidence="2">The sequence shown here is derived from an EMBL/GenBank/DDBJ whole genome shotgun (WGS) entry which is preliminary data.</text>
</comment>
<proteinExistence type="predicted"/>